<evidence type="ECO:0000256" key="2">
    <source>
        <dbReference type="ARBA" id="ARBA00022723"/>
    </source>
</evidence>
<dbReference type="EMBL" id="CAEZXI010000026">
    <property type="protein sequence ID" value="CAB4680830.1"/>
    <property type="molecule type" value="Genomic_DNA"/>
</dbReference>
<sequence>MRSKRVSITFTIALLLTSVTLIGANAHTALILSDPAVGSKVVVWPTSISLQFDEDLVSIGDEKSNFVVVNNGDGDQISRDDELVSGSQITVSLSPNTVEGPVLVYYRVISADGHPVEGEYTFLYGEQAETAEGVQNEEKSKLPSYLYPALFITSILLFGAYAYKRKKSK</sequence>
<dbReference type="GO" id="GO:0005886">
    <property type="term" value="C:plasma membrane"/>
    <property type="evidence" value="ECO:0007669"/>
    <property type="project" value="TreeGrafter"/>
</dbReference>
<dbReference type="InterPro" id="IPR014755">
    <property type="entry name" value="Cu-Rt/internalin_Ig-like"/>
</dbReference>
<keyword evidence="5" id="KW-0812">Transmembrane</keyword>
<organism evidence="7">
    <name type="scientific">freshwater metagenome</name>
    <dbReference type="NCBI Taxonomy" id="449393"/>
    <lineage>
        <taxon>unclassified sequences</taxon>
        <taxon>metagenomes</taxon>
        <taxon>ecological metagenomes</taxon>
    </lineage>
</organism>
<accession>A0A6J6N2H8</accession>
<evidence type="ECO:0000313" key="7">
    <source>
        <dbReference type="EMBL" id="CAB4680830.1"/>
    </source>
</evidence>
<gene>
    <name evidence="7" type="ORF">UFOPK2362_00387</name>
</gene>
<comment type="subcellular location">
    <subcellularLocation>
        <location evidence="1">Cell envelope</location>
    </subcellularLocation>
</comment>
<feature type="transmembrane region" description="Helical" evidence="5">
    <location>
        <begin position="145"/>
        <end position="163"/>
    </location>
</feature>
<dbReference type="GO" id="GO:0046688">
    <property type="term" value="P:response to copper ion"/>
    <property type="evidence" value="ECO:0007669"/>
    <property type="project" value="InterPro"/>
</dbReference>
<keyword evidence="5" id="KW-0472">Membrane</keyword>
<evidence type="ECO:0000259" key="6">
    <source>
        <dbReference type="Pfam" id="PF04234"/>
    </source>
</evidence>
<dbReference type="Pfam" id="PF04234">
    <property type="entry name" value="CopC"/>
    <property type="match status" value="1"/>
</dbReference>
<evidence type="ECO:0000256" key="1">
    <source>
        <dbReference type="ARBA" id="ARBA00004196"/>
    </source>
</evidence>
<keyword evidence="3" id="KW-0732">Signal</keyword>
<dbReference type="PANTHER" id="PTHR34820:SF4">
    <property type="entry name" value="INNER MEMBRANE PROTEIN YEBZ"/>
    <property type="match status" value="1"/>
</dbReference>
<evidence type="ECO:0000256" key="5">
    <source>
        <dbReference type="SAM" id="Phobius"/>
    </source>
</evidence>
<evidence type="ECO:0000256" key="4">
    <source>
        <dbReference type="ARBA" id="ARBA00023008"/>
    </source>
</evidence>
<proteinExistence type="predicted"/>
<dbReference type="InterPro" id="IPR007348">
    <property type="entry name" value="CopC_dom"/>
</dbReference>
<dbReference type="PANTHER" id="PTHR34820">
    <property type="entry name" value="INNER MEMBRANE PROTEIN YEBZ"/>
    <property type="match status" value="1"/>
</dbReference>
<reference evidence="7" key="1">
    <citation type="submission" date="2020-05" db="EMBL/GenBank/DDBJ databases">
        <authorList>
            <person name="Chiriac C."/>
            <person name="Salcher M."/>
            <person name="Ghai R."/>
            <person name="Kavagutti S V."/>
        </authorList>
    </citation>
    <scope>NUCLEOTIDE SEQUENCE</scope>
</reference>
<dbReference type="InterPro" id="IPR014756">
    <property type="entry name" value="Ig_E-set"/>
</dbReference>
<dbReference type="GO" id="GO:0006825">
    <property type="term" value="P:copper ion transport"/>
    <property type="evidence" value="ECO:0007669"/>
    <property type="project" value="InterPro"/>
</dbReference>
<dbReference type="InterPro" id="IPR032694">
    <property type="entry name" value="CopC/D"/>
</dbReference>
<dbReference type="GO" id="GO:0005507">
    <property type="term" value="F:copper ion binding"/>
    <property type="evidence" value="ECO:0007669"/>
    <property type="project" value="InterPro"/>
</dbReference>
<keyword evidence="4" id="KW-0186">Copper</keyword>
<evidence type="ECO:0000256" key="3">
    <source>
        <dbReference type="ARBA" id="ARBA00022729"/>
    </source>
</evidence>
<dbReference type="Gene3D" id="2.60.40.1220">
    <property type="match status" value="1"/>
</dbReference>
<name>A0A6J6N2H8_9ZZZZ</name>
<dbReference type="GO" id="GO:0042597">
    <property type="term" value="C:periplasmic space"/>
    <property type="evidence" value="ECO:0007669"/>
    <property type="project" value="InterPro"/>
</dbReference>
<dbReference type="AlphaFoldDB" id="A0A6J6N2H8"/>
<feature type="domain" description="CopC" evidence="6">
    <location>
        <begin position="27"/>
        <end position="122"/>
    </location>
</feature>
<protein>
    <submittedName>
        <fullName evidence="7">Unannotated protein</fullName>
    </submittedName>
</protein>
<dbReference type="SUPFAM" id="SSF81296">
    <property type="entry name" value="E set domains"/>
    <property type="match status" value="1"/>
</dbReference>
<dbReference type="GO" id="GO:0030313">
    <property type="term" value="C:cell envelope"/>
    <property type="evidence" value="ECO:0007669"/>
    <property type="project" value="UniProtKB-SubCell"/>
</dbReference>
<keyword evidence="2" id="KW-0479">Metal-binding</keyword>
<keyword evidence="5" id="KW-1133">Transmembrane helix</keyword>